<evidence type="ECO:0000256" key="1">
    <source>
        <dbReference type="ARBA" id="ARBA00009986"/>
    </source>
</evidence>
<dbReference type="PANTHER" id="PTHR43353:SF5">
    <property type="entry name" value="SUCCINATE-SEMIALDEHYDE DEHYDROGENASE, MITOCHONDRIAL"/>
    <property type="match status" value="1"/>
</dbReference>
<reference evidence="6 7" key="1">
    <citation type="submission" date="2018-09" db="EMBL/GenBank/DDBJ databases">
        <title>Genome comparison of Alicycliphilus sp. BQ1, a polyurethanolytic bacterium, with its closest phylogenetic relatives Alicycliphilus denitrificans BC and K601, unable to attack polyurethane.</title>
        <authorList>
            <person name="Loza-Tavera H."/>
            <person name="Lozano L."/>
            <person name="Cevallos M."/>
            <person name="Maya-Lucas O."/>
            <person name="Garcia-Mena J."/>
            <person name="Hernandez J."/>
        </authorList>
    </citation>
    <scope>NUCLEOTIDE SEQUENCE [LARGE SCALE GENOMIC DNA]</scope>
    <source>
        <strain evidence="6 7">BQ1</strain>
    </source>
</reference>
<evidence type="ECO:0000259" key="5">
    <source>
        <dbReference type="Pfam" id="PF00171"/>
    </source>
</evidence>
<dbReference type="InterPro" id="IPR016161">
    <property type="entry name" value="Ald_DH/histidinol_DH"/>
</dbReference>
<dbReference type="PROSITE" id="PS00687">
    <property type="entry name" value="ALDEHYDE_DEHYDR_GLU"/>
    <property type="match status" value="1"/>
</dbReference>
<evidence type="ECO:0000256" key="3">
    <source>
        <dbReference type="PROSITE-ProRule" id="PRU10007"/>
    </source>
</evidence>
<dbReference type="Pfam" id="PF00171">
    <property type="entry name" value="Aldedh"/>
    <property type="match status" value="1"/>
</dbReference>
<dbReference type="GO" id="GO:0004777">
    <property type="term" value="F:succinate-semialdehyde dehydrogenase (NAD+) activity"/>
    <property type="evidence" value="ECO:0007669"/>
    <property type="project" value="TreeGrafter"/>
</dbReference>
<evidence type="ECO:0000313" key="7">
    <source>
        <dbReference type="Proteomes" id="UP000216225"/>
    </source>
</evidence>
<dbReference type="InterPro" id="IPR010102">
    <property type="entry name" value="Succ_semiAld_DH"/>
</dbReference>
<dbReference type="CDD" id="cd07103">
    <property type="entry name" value="ALDH_F5_SSADH_GabD"/>
    <property type="match status" value="1"/>
</dbReference>
<dbReference type="PROSITE" id="PS00070">
    <property type="entry name" value="ALDEHYDE_DEHYDR_CYS"/>
    <property type="match status" value="1"/>
</dbReference>
<dbReference type="EMBL" id="NKDB02000002">
    <property type="protein sequence ID" value="RKJ96946.1"/>
    <property type="molecule type" value="Genomic_DNA"/>
</dbReference>
<dbReference type="Proteomes" id="UP000216225">
    <property type="component" value="Unassembled WGS sequence"/>
</dbReference>
<dbReference type="NCBIfam" id="TIGR01780">
    <property type="entry name" value="SSADH"/>
    <property type="match status" value="1"/>
</dbReference>
<dbReference type="RefSeq" id="WP_094438479.1">
    <property type="nucleotide sequence ID" value="NZ_NKDB02000002.1"/>
</dbReference>
<protein>
    <submittedName>
        <fullName evidence="6">NADP-dependent succinate-semialdehyde dehydrogenase I</fullName>
    </submittedName>
</protein>
<dbReference type="Gene3D" id="3.40.605.10">
    <property type="entry name" value="Aldehyde Dehydrogenase, Chain A, domain 1"/>
    <property type="match status" value="1"/>
</dbReference>
<feature type="active site" evidence="3">
    <location>
        <position position="253"/>
    </location>
</feature>
<dbReference type="SUPFAM" id="SSF53720">
    <property type="entry name" value="ALDH-like"/>
    <property type="match status" value="1"/>
</dbReference>
<dbReference type="GO" id="GO:0009450">
    <property type="term" value="P:gamma-aminobutyric acid catabolic process"/>
    <property type="evidence" value="ECO:0007669"/>
    <property type="project" value="InterPro"/>
</dbReference>
<gene>
    <name evidence="6" type="ORF">CE154_013150</name>
</gene>
<evidence type="ECO:0000256" key="2">
    <source>
        <dbReference type="ARBA" id="ARBA00023002"/>
    </source>
</evidence>
<dbReference type="InterPro" id="IPR029510">
    <property type="entry name" value="Ald_DH_CS_GLU"/>
</dbReference>
<organism evidence="6 7">
    <name type="scientific">Alicycliphilus denitrificans</name>
    <dbReference type="NCBI Taxonomy" id="179636"/>
    <lineage>
        <taxon>Bacteria</taxon>
        <taxon>Pseudomonadati</taxon>
        <taxon>Pseudomonadota</taxon>
        <taxon>Betaproteobacteria</taxon>
        <taxon>Burkholderiales</taxon>
        <taxon>Comamonadaceae</taxon>
        <taxon>Alicycliphilus</taxon>
    </lineage>
</organism>
<evidence type="ECO:0000313" key="6">
    <source>
        <dbReference type="EMBL" id="RKJ96946.1"/>
    </source>
</evidence>
<dbReference type="InterPro" id="IPR015590">
    <property type="entry name" value="Aldehyde_DH_dom"/>
</dbReference>
<name>A0A420KCL2_9BURK</name>
<keyword evidence="2 4" id="KW-0560">Oxidoreductase</keyword>
<dbReference type="Gene3D" id="3.40.309.10">
    <property type="entry name" value="Aldehyde Dehydrogenase, Chain A, domain 2"/>
    <property type="match status" value="1"/>
</dbReference>
<dbReference type="InterPro" id="IPR016162">
    <property type="entry name" value="Ald_DH_N"/>
</dbReference>
<dbReference type="InterPro" id="IPR016160">
    <property type="entry name" value="Ald_DH_CS_CYS"/>
</dbReference>
<dbReference type="NCBIfam" id="NF008415">
    <property type="entry name" value="PRK11241.1"/>
    <property type="match status" value="1"/>
</dbReference>
<comment type="similarity">
    <text evidence="1 4">Belongs to the aldehyde dehydrogenase family.</text>
</comment>
<comment type="caution">
    <text evidence="6">The sequence shown here is derived from an EMBL/GenBank/DDBJ whole genome shotgun (WGS) entry which is preliminary data.</text>
</comment>
<sequence>MIDSQLFKQHAYINGEWLSALGGETQSIFNPATGQLIGTVPMMGRQEARQAIAAANQALPAWRALPAKERSARLRAWFELMLEHQEELARLMTIEQGKPLAEARNEILYAASFVEWFAEEGKRVYGDVIPSPQADKRLLVIKQPVGVTAAITPWNFPSAMITRKAAPALAAGCTMVLKPAPQTPFSALALAALAQRAGIPAGVFNVVTGSAQEIGGEFTGNPIVRKLTFTGSTHIGRLLMAQCAHDVKKMSLELGGNAPFIVFEDADLDKAAEGALIAKYRNNGQTCVCTNRIYVHDSVHDAFAGKLKKAVEGLRVGNGLEDGVTVGPLINDAAVQKVRSHIADAVGKGASILAGGKPHALGGTFFEPTILANVPHDALVAHEETFGPLAPLFRFRDEAEVVGRANDTEYGLAAYFYTENLGRIFRVAEALEYGMVGINCGAISNEVAPFGGVKASGLGREGSKYGIEEYLEIKYLSLGM</sequence>
<dbReference type="InterPro" id="IPR050740">
    <property type="entry name" value="Aldehyde_DH_Superfamily"/>
</dbReference>
<dbReference type="GO" id="GO:0005829">
    <property type="term" value="C:cytosol"/>
    <property type="evidence" value="ECO:0007669"/>
    <property type="project" value="TreeGrafter"/>
</dbReference>
<accession>A0A420KCL2</accession>
<dbReference type="FunFam" id="3.40.309.10:FF:000004">
    <property type="entry name" value="Succinate-semialdehyde dehydrogenase I"/>
    <property type="match status" value="1"/>
</dbReference>
<dbReference type="FunFam" id="3.40.605.10:FF:000005">
    <property type="entry name" value="Succinate-semialdehyde dehydrogenase I"/>
    <property type="match status" value="1"/>
</dbReference>
<feature type="domain" description="Aldehyde dehydrogenase" evidence="5">
    <location>
        <begin position="22"/>
        <end position="475"/>
    </location>
</feature>
<dbReference type="InterPro" id="IPR016163">
    <property type="entry name" value="Ald_DH_C"/>
</dbReference>
<evidence type="ECO:0000256" key="4">
    <source>
        <dbReference type="RuleBase" id="RU003345"/>
    </source>
</evidence>
<dbReference type="AlphaFoldDB" id="A0A420KCL2"/>
<proteinExistence type="inferred from homology"/>
<dbReference type="PANTHER" id="PTHR43353">
    <property type="entry name" value="SUCCINATE-SEMIALDEHYDE DEHYDROGENASE, MITOCHONDRIAL"/>
    <property type="match status" value="1"/>
</dbReference>